<dbReference type="PANTHER" id="PTHR12606">
    <property type="entry name" value="SENTRIN/SUMO-SPECIFIC PROTEASE"/>
    <property type="match status" value="1"/>
</dbReference>
<dbReference type="SUPFAM" id="SSF54001">
    <property type="entry name" value="Cysteine proteinases"/>
    <property type="match status" value="1"/>
</dbReference>
<dbReference type="InterPro" id="IPR003653">
    <property type="entry name" value="Peptidase_C48_C"/>
</dbReference>
<keyword evidence="2" id="KW-0645">Protease</keyword>
<dbReference type="PROSITE" id="PS50600">
    <property type="entry name" value="ULP_PROTEASE"/>
    <property type="match status" value="1"/>
</dbReference>
<evidence type="ECO:0000256" key="3">
    <source>
        <dbReference type="ARBA" id="ARBA00022801"/>
    </source>
</evidence>
<evidence type="ECO:0000313" key="7">
    <source>
        <dbReference type="EMBL" id="KAF3518662.1"/>
    </source>
</evidence>
<evidence type="ECO:0000256" key="2">
    <source>
        <dbReference type="ARBA" id="ARBA00022670"/>
    </source>
</evidence>
<dbReference type="Gene3D" id="3.40.395.10">
    <property type="entry name" value="Adenoviral Proteinase, Chain A"/>
    <property type="match status" value="1"/>
</dbReference>
<sequence>MDIPELPRRIHTLGEEPPAVHSISYHTCWTLHTALKKALHDDEYEELKESKLGVFIKFQELGFDWASRLVHYMLGFQLDIKKKYELWSLVGPEPVRFSLLEFENLTGLNCEYIEDLERPHCVVTKELTSFWEMFGVHVEVGPSTQEIIAAFERCEGWSRDDRKRLAYLAIFTGYIDGRKYSTPTRVSLARLAMELERFENYPWGRVVFKVMMDSVKGEIFRVVTLLMGLRKLSRVIKFVQKDIGEMFPKWEFDVEDTPVENIIKLMFVKKPWKWTMDCWEVTGTWVNTKPAVVSPAKKKVVKEDSPRPRKKARKEASEEAAAVASEETAAEASEEVHTTVGGLTKEDIKIMFKDIVDAMREGFGTCLKEIKYMSERVEAMEKQIGITTRRKGTSAQNNTPAPKPTLEPGSESVNGTNTGRKSSPEDKGPDDARYLEKRDAALALCRAKSDRTRKLAASQQSPYTANSTPKMIIPNKKLYPGYNPFAPIEKKKLKELADWLKTCSHYRTPLDKKPRTSRTWWYQILRTSLEWLEDCHIDAWINVLRKRYDVNPQHFRSERMCFLDHLFAQQWRFNYKDFKDSEPDQNGLGKRLPGGAWNYYAGTTPSFCQLNKVWGTDIDDVYAPVNYNDTHWIAMWISIPKRHIVVWNNICSSISPEDLDVVMEPFLYMVPYLLVECASSDEQRAQYSLEPFTYERPTNIPPARAGDCGVYTLKYIECHALGIEFSKKDFAKANGKTMRDKMAVDIFQELPDAHEFENKDNDANLAR</sequence>
<reference evidence="7 8" key="1">
    <citation type="journal article" date="2020" name="BMC Genomics">
        <title>Intraspecific diversification of the crop wild relative Brassica cretica Lam. using demographic model selection.</title>
        <authorList>
            <person name="Kioukis A."/>
            <person name="Michalopoulou V.A."/>
            <person name="Briers L."/>
            <person name="Pirintsos S."/>
            <person name="Studholme D.J."/>
            <person name="Pavlidis P."/>
            <person name="Sarris P.F."/>
        </authorList>
    </citation>
    <scope>NUCLEOTIDE SEQUENCE [LARGE SCALE GENOMIC DNA]</scope>
    <source>
        <strain evidence="8">cv. PFS-1207/04</strain>
    </source>
</reference>
<dbReference type="PANTHER" id="PTHR12606:SF136">
    <property type="entry name" value="ULP1 PROTEASE FAMILY PROTEIN"/>
    <property type="match status" value="1"/>
</dbReference>
<comment type="similarity">
    <text evidence="1">Belongs to the peptidase C48 family.</text>
</comment>
<keyword evidence="3" id="KW-0378">Hydrolase</keyword>
<dbReference type="InterPro" id="IPR015410">
    <property type="entry name" value="DUF1985"/>
</dbReference>
<organism evidence="7 8">
    <name type="scientific">Brassica cretica</name>
    <name type="common">Mustard</name>
    <dbReference type="NCBI Taxonomy" id="69181"/>
    <lineage>
        <taxon>Eukaryota</taxon>
        <taxon>Viridiplantae</taxon>
        <taxon>Streptophyta</taxon>
        <taxon>Embryophyta</taxon>
        <taxon>Tracheophyta</taxon>
        <taxon>Spermatophyta</taxon>
        <taxon>Magnoliopsida</taxon>
        <taxon>eudicotyledons</taxon>
        <taxon>Gunneridae</taxon>
        <taxon>Pentapetalae</taxon>
        <taxon>rosids</taxon>
        <taxon>malvids</taxon>
        <taxon>Brassicales</taxon>
        <taxon>Brassicaceae</taxon>
        <taxon>Brassiceae</taxon>
        <taxon>Brassica</taxon>
    </lineage>
</organism>
<evidence type="ECO:0000256" key="1">
    <source>
        <dbReference type="ARBA" id="ARBA00005234"/>
    </source>
</evidence>
<proteinExistence type="inferred from homology"/>
<dbReference type="Pfam" id="PF02902">
    <property type="entry name" value="Peptidase_C48"/>
    <property type="match status" value="1"/>
</dbReference>
<keyword evidence="4" id="KW-0788">Thiol protease</keyword>
<evidence type="ECO:0000313" key="8">
    <source>
        <dbReference type="Proteomes" id="UP000266723"/>
    </source>
</evidence>
<dbReference type="EMBL" id="QGKV02001556">
    <property type="protein sequence ID" value="KAF3518662.1"/>
    <property type="molecule type" value="Genomic_DNA"/>
</dbReference>
<evidence type="ECO:0000256" key="5">
    <source>
        <dbReference type="SAM" id="MobiDB-lite"/>
    </source>
</evidence>
<dbReference type="InterPro" id="IPR038765">
    <property type="entry name" value="Papain-like_cys_pep_sf"/>
</dbReference>
<feature type="compositionally biased region" description="Basic and acidic residues" evidence="5">
    <location>
        <begin position="422"/>
        <end position="431"/>
    </location>
</feature>
<gene>
    <name evidence="7" type="ORF">DY000_02063431</name>
</gene>
<protein>
    <recommendedName>
        <fullName evidence="6">Ubiquitin-like protease family profile domain-containing protein</fullName>
    </recommendedName>
</protein>
<name>A0ABQ7AX49_BRACR</name>
<accession>A0ABQ7AX49</accession>
<dbReference type="Pfam" id="PF09331">
    <property type="entry name" value="DUF1985"/>
    <property type="match status" value="1"/>
</dbReference>
<dbReference type="Proteomes" id="UP000266723">
    <property type="component" value="Unassembled WGS sequence"/>
</dbReference>
<comment type="caution">
    <text evidence="7">The sequence shown here is derived from an EMBL/GenBank/DDBJ whole genome shotgun (WGS) entry which is preliminary data.</text>
</comment>
<feature type="domain" description="Ubiquitin-like protease family profile" evidence="6">
    <location>
        <begin position="486"/>
        <end position="719"/>
    </location>
</feature>
<feature type="compositionally biased region" description="Polar residues" evidence="5">
    <location>
        <begin position="411"/>
        <end position="421"/>
    </location>
</feature>
<evidence type="ECO:0000256" key="4">
    <source>
        <dbReference type="ARBA" id="ARBA00022807"/>
    </source>
</evidence>
<feature type="region of interest" description="Disordered" evidence="5">
    <location>
        <begin position="296"/>
        <end position="339"/>
    </location>
</feature>
<feature type="region of interest" description="Disordered" evidence="5">
    <location>
        <begin position="385"/>
        <end position="431"/>
    </location>
</feature>
<evidence type="ECO:0000259" key="6">
    <source>
        <dbReference type="PROSITE" id="PS50600"/>
    </source>
</evidence>
<keyword evidence="8" id="KW-1185">Reference proteome</keyword>